<evidence type="ECO:0000313" key="1">
    <source>
        <dbReference type="EMBL" id="KAI3438054.1"/>
    </source>
</evidence>
<accession>A0A9D4Z1L9</accession>
<reference evidence="1" key="1">
    <citation type="journal article" date="2019" name="Plant J.">
        <title>Chlorella vulgaris genome assembly and annotation reveals the molecular basis for metabolic acclimation to high light conditions.</title>
        <authorList>
            <person name="Cecchin M."/>
            <person name="Marcolungo L."/>
            <person name="Rossato M."/>
            <person name="Girolomoni L."/>
            <person name="Cosentino E."/>
            <person name="Cuine S."/>
            <person name="Li-Beisson Y."/>
            <person name="Delledonne M."/>
            <person name="Ballottari M."/>
        </authorList>
    </citation>
    <scope>NUCLEOTIDE SEQUENCE</scope>
    <source>
        <strain evidence="1">211/11P</strain>
    </source>
</reference>
<evidence type="ECO:0000313" key="2">
    <source>
        <dbReference type="Proteomes" id="UP001055712"/>
    </source>
</evidence>
<dbReference type="Proteomes" id="UP001055712">
    <property type="component" value="Unassembled WGS sequence"/>
</dbReference>
<organism evidence="1 2">
    <name type="scientific">Chlorella vulgaris</name>
    <name type="common">Green alga</name>
    <dbReference type="NCBI Taxonomy" id="3077"/>
    <lineage>
        <taxon>Eukaryota</taxon>
        <taxon>Viridiplantae</taxon>
        <taxon>Chlorophyta</taxon>
        <taxon>core chlorophytes</taxon>
        <taxon>Trebouxiophyceae</taxon>
        <taxon>Chlorellales</taxon>
        <taxon>Chlorellaceae</taxon>
        <taxon>Chlorella clade</taxon>
        <taxon>Chlorella</taxon>
    </lineage>
</organism>
<name>A0A9D4Z1L9_CHLVU</name>
<reference evidence="1" key="2">
    <citation type="submission" date="2020-11" db="EMBL/GenBank/DDBJ databases">
        <authorList>
            <person name="Cecchin M."/>
            <person name="Marcolungo L."/>
            <person name="Rossato M."/>
            <person name="Girolomoni L."/>
            <person name="Cosentino E."/>
            <person name="Cuine S."/>
            <person name="Li-Beisson Y."/>
            <person name="Delledonne M."/>
            <person name="Ballottari M."/>
        </authorList>
    </citation>
    <scope>NUCLEOTIDE SEQUENCE</scope>
    <source>
        <strain evidence="1">211/11P</strain>
        <tissue evidence="1">Whole cell</tissue>
    </source>
</reference>
<dbReference type="OrthoDB" id="10265248at2759"/>
<dbReference type="AlphaFoldDB" id="A0A9D4Z1L9"/>
<comment type="caution">
    <text evidence="1">The sequence shown here is derived from an EMBL/GenBank/DDBJ whole genome shotgun (WGS) entry which is preliminary data.</text>
</comment>
<dbReference type="EMBL" id="SIDB01000001">
    <property type="protein sequence ID" value="KAI3438054.1"/>
    <property type="molecule type" value="Genomic_DNA"/>
</dbReference>
<protein>
    <submittedName>
        <fullName evidence="1">Uncharacterized protein</fullName>
    </submittedName>
</protein>
<sequence>MATATANATIETKTKDQAPPDAISCILVDHSNSRLLYGILDNLIKKRDDAMLEKLVHTIAVHCRLHNQTRFEVLLPLVQQLQQGEKLAPLMKEKMLENEKLLAALDSSKKHLDNKEFVEVVQQQKQADLELMDMAEAQILPAMLEELDVQALTQAAEKMEEVKSKAPLEPQAEMFAAA</sequence>
<gene>
    <name evidence="1" type="ORF">D9Q98_000497</name>
</gene>
<proteinExistence type="predicted"/>
<keyword evidence="2" id="KW-1185">Reference proteome</keyword>